<evidence type="ECO:0000313" key="6">
    <source>
        <dbReference type="Proteomes" id="UP001331761"/>
    </source>
</evidence>
<dbReference type="Proteomes" id="UP001331761">
    <property type="component" value="Unassembled WGS sequence"/>
</dbReference>
<dbReference type="InterPro" id="IPR035500">
    <property type="entry name" value="NHR-like_dom_sf"/>
</dbReference>
<keyword evidence="1" id="KW-0805">Transcription regulation</keyword>
<evidence type="ECO:0000313" key="5">
    <source>
        <dbReference type="EMBL" id="KAK5964621.1"/>
    </source>
</evidence>
<feature type="domain" description="NR LBD" evidence="4">
    <location>
        <begin position="18"/>
        <end position="178"/>
    </location>
</feature>
<dbReference type="SUPFAM" id="SSF48508">
    <property type="entry name" value="Nuclear receptor ligand-binding domain"/>
    <property type="match status" value="1"/>
</dbReference>
<evidence type="ECO:0000256" key="1">
    <source>
        <dbReference type="ARBA" id="ARBA00023015"/>
    </source>
</evidence>
<organism evidence="5 6">
    <name type="scientific">Trichostrongylus colubriformis</name>
    <name type="common">Black scour worm</name>
    <dbReference type="NCBI Taxonomy" id="6319"/>
    <lineage>
        <taxon>Eukaryota</taxon>
        <taxon>Metazoa</taxon>
        <taxon>Ecdysozoa</taxon>
        <taxon>Nematoda</taxon>
        <taxon>Chromadorea</taxon>
        <taxon>Rhabditida</taxon>
        <taxon>Rhabditina</taxon>
        <taxon>Rhabditomorpha</taxon>
        <taxon>Strongyloidea</taxon>
        <taxon>Trichostrongylidae</taxon>
        <taxon>Trichostrongylus</taxon>
    </lineage>
</organism>
<dbReference type="PANTHER" id="PTHR47630:SF5">
    <property type="entry name" value="NR LBD DOMAIN-CONTAINING PROTEIN"/>
    <property type="match status" value="1"/>
</dbReference>
<dbReference type="AlphaFoldDB" id="A0AAN8I9W1"/>
<keyword evidence="2" id="KW-0804">Transcription</keyword>
<reference evidence="5 6" key="1">
    <citation type="submission" date="2019-10" db="EMBL/GenBank/DDBJ databases">
        <title>Assembly and Annotation for the nematode Trichostrongylus colubriformis.</title>
        <authorList>
            <person name="Martin J."/>
        </authorList>
    </citation>
    <scope>NUCLEOTIDE SEQUENCE [LARGE SCALE GENOMIC DNA]</scope>
    <source>
        <strain evidence="5">G859</strain>
        <tissue evidence="5">Whole worm</tissue>
    </source>
</reference>
<name>A0AAN8I9W1_TRICO</name>
<dbReference type="PROSITE" id="PS51843">
    <property type="entry name" value="NR_LBD"/>
    <property type="match status" value="1"/>
</dbReference>
<gene>
    <name evidence="5" type="ORF">GCK32_008088</name>
</gene>
<comment type="caution">
    <text evidence="5">The sequence shown here is derived from an EMBL/GenBank/DDBJ whole genome shotgun (WGS) entry which is preliminary data.</text>
</comment>
<evidence type="ECO:0000259" key="4">
    <source>
        <dbReference type="PROSITE" id="PS51843"/>
    </source>
</evidence>
<protein>
    <recommendedName>
        <fullName evidence="4">NR LBD domain-containing protein</fullName>
    </recommendedName>
</protein>
<proteinExistence type="predicted"/>
<dbReference type="InterPro" id="IPR000536">
    <property type="entry name" value="Nucl_hrmn_rcpt_lig-bd"/>
</dbReference>
<keyword evidence="6" id="KW-1185">Reference proteome</keyword>
<dbReference type="PANTHER" id="PTHR47630">
    <property type="entry name" value="NUCLEAR HORMONE RECEPTOR FAMILY-RELATED-RELATED"/>
    <property type="match status" value="1"/>
</dbReference>
<accession>A0AAN8I9W1</accession>
<keyword evidence="3" id="KW-0675">Receptor</keyword>
<dbReference type="Gene3D" id="1.10.565.10">
    <property type="entry name" value="Retinoid X Receptor"/>
    <property type="match status" value="1"/>
</dbReference>
<dbReference type="EMBL" id="WIXE01025561">
    <property type="protein sequence ID" value="KAK5964621.1"/>
    <property type="molecule type" value="Genomic_DNA"/>
</dbReference>
<sequence length="178" mass="20675">MALNLRLANSCNVDNDDNVESEKLPTIVFEENRFPMSLFGHRIAMNSGLINTEQLLRSLSNLEMAVARYFEWVAGIPELRLMDMQEKVTLIVRQMNKVILLMISYWTYRHAHNGIVFGTGICYNPSEVQDNTLETYLSPFASVIHNNIISVFRKVAMTREEYLLLKIISFFDCKWLNF</sequence>
<dbReference type="InterPro" id="IPR052499">
    <property type="entry name" value="C.elegans_NHRs"/>
</dbReference>
<evidence type="ECO:0000256" key="3">
    <source>
        <dbReference type="ARBA" id="ARBA00023170"/>
    </source>
</evidence>
<evidence type="ECO:0000256" key="2">
    <source>
        <dbReference type="ARBA" id="ARBA00023163"/>
    </source>
</evidence>
<dbReference type="Pfam" id="PF00104">
    <property type="entry name" value="Hormone_recep"/>
    <property type="match status" value="1"/>
</dbReference>